<dbReference type="Pfam" id="PF13470">
    <property type="entry name" value="PIN_3"/>
    <property type="match status" value="1"/>
</dbReference>
<organism evidence="2">
    <name type="scientific">marine sediment metagenome</name>
    <dbReference type="NCBI Taxonomy" id="412755"/>
    <lineage>
        <taxon>unclassified sequences</taxon>
        <taxon>metagenomes</taxon>
        <taxon>ecological metagenomes</taxon>
    </lineage>
</organism>
<accession>X1AZE9</accession>
<sequence length="133" mass="15053">MRVVFDTNVYISAFGIPGSKSEDAFLLTLKEETNLFISVSILTEIANVLKNKFKFSNEIIQTTLKYISQIARVIKPQRSIKVLKDEPDNRILECAIEAKADFIVTGDKHIKQLNEYKGIKIVSVSEFLELASQ</sequence>
<dbReference type="PANTHER" id="PTHR34610">
    <property type="entry name" value="SSL7007 PROTEIN"/>
    <property type="match status" value="1"/>
</dbReference>
<proteinExistence type="predicted"/>
<dbReference type="InterPro" id="IPR002850">
    <property type="entry name" value="PIN_toxin-like"/>
</dbReference>
<name>X1AZE9_9ZZZZ</name>
<gene>
    <name evidence="2" type="ORF">S01H4_00806</name>
</gene>
<dbReference type="NCBIfam" id="TIGR00305">
    <property type="entry name" value="putative toxin-antitoxin system toxin component, PIN family"/>
    <property type="match status" value="1"/>
</dbReference>
<protein>
    <recommendedName>
        <fullName evidence="1">PIN domain-containing protein</fullName>
    </recommendedName>
</protein>
<dbReference type="AlphaFoldDB" id="X1AZE9"/>
<dbReference type="InterPro" id="IPR029060">
    <property type="entry name" value="PIN-like_dom_sf"/>
</dbReference>
<dbReference type="SMART" id="SM00670">
    <property type="entry name" value="PINc"/>
    <property type="match status" value="1"/>
</dbReference>
<dbReference type="Gene3D" id="3.40.50.1010">
    <property type="entry name" value="5'-nuclease"/>
    <property type="match status" value="1"/>
</dbReference>
<reference evidence="2" key="1">
    <citation type="journal article" date="2014" name="Front. Microbiol.">
        <title>High frequency of phylogenetically diverse reductive dehalogenase-homologous genes in deep subseafloor sedimentary metagenomes.</title>
        <authorList>
            <person name="Kawai M."/>
            <person name="Futagami T."/>
            <person name="Toyoda A."/>
            <person name="Takaki Y."/>
            <person name="Nishi S."/>
            <person name="Hori S."/>
            <person name="Arai W."/>
            <person name="Tsubouchi T."/>
            <person name="Morono Y."/>
            <person name="Uchiyama I."/>
            <person name="Ito T."/>
            <person name="Fujiyama A."/>
            <person name="Inagaki F."/>
            <person name="Takami H."/>
        </authorList>
    </citation>
    <scope>NUCLEOTIDE SEQUENCE</scope>
    <source>
        <strain evidence="2">Expedition CK06-06</strain>
    </source>
</reference>
<dbReference type="InterPro" id="IPR002716">
    <property type="entry name" value="PIN_dom"/>
</dbReference>
<comment type="caution">
    <text evidence="2">The sequence shown here is derived from an EMBL/GenBank/DDBJ whole genome shotgun (WGS) entry which is preliminary data.</text>
</comment>
<evidence type="ECO:0000259" key="1">
    <source>
        <dbReference type="SMART" id="SM00670"/>
    </source>
</evidence>
<dbReference type="EMBL" id="BART01000124">
    <property type="protein sequence ID" value="GAG65136.1"/>
    <property type="molecule type" value="Genomic_DNA"/>
</dbReference>
<evidence type="ECO:0000313" key="2">
    <source>
        <dbReference type="EMBL" id="GAG65136.1"/>
    </source>
</evidence>
<dbReference type="PANTHER" id="PTHR34610:SF3">
    <property type="entry name" value="SSL7007 PROTEIN"/>
    <property type="match status" value="1"/>
</dbReference>
<feature type="domain" description="PIN" evidence="1">
    <location>
        <begin position="1"/>
        <end position="112"/>
    </location>
</feature>
<dbReference type="SUPFAM" id="SSF88723">
    <property type="entry name" value="PIN domain-like"/>
    <property type="match status" value="1"/>
</dbReference>